<dbReference type="GO" id="GO:0000175">
    <property type="term" value="F:3'-5'-RNA exonuclease activity"/>
    <property type="evidence" value="ECO:0007669"/>
    <property type="project" value="TreeGrafter"/>
</dbReference>
<dbReference type="PROSITE" id="PS50103">
    <property type="entry name" value="ZF_C3H1"/>
    <property type="match status" value="1"/>
</dbReference>
<dbReference type="InterPro" id="IPR006941">
    <property type="entry name" value="RNase_CAF1"/>
</dbReference>
<dbReference type="GO" id="GO:0008270">
    <property type="term" value="F:zinc ion binding"/>
    <property type="evidence" value="ECO:0007669"/>
    <property type="project" value="UniProtKB-KW"/>
</dbReference>
<dbReference type="GO" id="GO:0015030">
    <property type="term" value="C:Cajal body"/>
    <property type="evidence" value="ECO:0007669"/>
    <property type="project" value="TreeGrafter"/>
</dbReference>
<protein>
    <submittedName>
        <fullName evidence="4">CAF1 family ribonuclease</fullName>
    </submittedName>
</protein>
<dbReference type="Gene3D" id="3.30.420.10">
    <property type="entry name" value="Ribonuclease H-like superfamily/Ribonuclease H"/>
    <property type="match status" value="1"/>
</dbReference>
<dbReference type="InterPro" id="IPR036397">
    <property type="entry name" value="RNaseH_sf"/>
</dbReference>
<sequence>MMSLRNADFMALDLELSGLGSNLKSCKNAVERYKALYEAARTRSILSLGLAFFEKSAQSGSMRCLEFTCQVFNILCFCNEPFVVEPEALEFLVEYSFDFNRLINMGVPYYPSTTLKVCPLKSLITEILSHSIPLFLHNGLVDLVFLYHHFYSPLPECFGEFCNALSDLYTPDSPICDTKYLAEYQTRMSGSFLEYVFRRCQRDNVCEAMASRIHLKIVFNKFLPTMVQMHDACEIIDCPLPDNFPYHLRPYDIRENICKNYSNHGFCRKQAKGQCSLLHNVDFAIELENDRRERNRKIRRRRFDHLKPDNLLKKERLQENSNPRESISVRDIENKPRITITGCHRAGVDAFMTGYAGLFQSRAKLYRDGRLDLQHVNRVPLSGKAEPLIIQRSKFTRNCKEHEKRFVAIQAERDRNNVVKTQTV</sequence>
<evidence type="ECO:0000313" key="4">
    <source>
        <dbReference type="EMBL" id="KJH40852.1"/>
    </source>
</evidence>
<dbReference type="EMBL" id="KN716994">
    <property type="protein sequence ID" value="KJH40852.1"/>
    <property type="molecule type" value="Genomic_DNA"/>
</dbReference>
<dbReference type="InterPro" id="IPR051181">
    <property type="entry name" value="CAF1_poly(A)_ribonucleases"/>
</dbReference>
<evidence type="ECO:0000256" key="1">
    <source>
        <dbReference type="ARBA" id="ARBA00008372"/>
    </source>
</evidence>
<dbReference type="InterPro" id="IPR000571">
    <property type="entry name" value="Znf_CCCH"/>
</dbReference>
<accession>A0A0D8XAQ9</accession>
<keyword evidence="2" id="KW-0479">Metal-binding</keyword>
<dbReference type="STRING" id="29172.A0A0D8XAQ9"/>
<dbReference type="AlphaFoldDB" id="A0A0D8XAQ9"/>
<reference evidence="5" key="2">
    <citation type="journal article" date="2016" name="Sci. Rep.">
        <title>Dictyocaulus viviparus genome, variome and transcriptome elucidate lungworm biology and support future intervention.</title>
        <authorList>
            <person name="McNulty S.N."/>
            <person name="Strube C."/>
            <person name="Rosa B.A."/>
            <person name="Martin J.C."/>
            <person name="Tyagi R."/>
            <person name="Choi Y.J."/>
            <person name="Wang Q."/>
            <person name="Hallsworth Pepin K."/>
            <person name="Zhang X."/>
            <person name="Ozersky P."/>
            <person name="Wilson R.K."/>
            <person name="Sternberg P.W."/>
            <person name="Gasser R.B."/>
            <person name="Mitreva M."/>
        </authorList>
    </citation>
    <scope>NUCLEOTIDE SEQUENCE [LARGE SCALE GENOMIC DNA]</scope>
    <source>
        <strain evidence="5">HannoverDv2000</strain>
    </source>
</reference>
<comment type="similarity">
    <text evidence="1">Belongs to the CAF1 family.</text>
</comment>
<feature type="zinc finger region" description="C3H1-type" evidence="2">
    <location>
        <begin position="252"/>
        <end position="282"/>
    </location>
</feature>
<dbReference type="GO" id="GO:0034472">
    <property type="term" value="P:snRNA 3'-end processing"/>
    <property type="evidence" value="ECO:0007669"/>
    <property type="project" value="TreeGrafter"/>
</dbReference>
<dbReference type="OrthoDB" id="414075at2759"/>
<keyword evidence="2" id="KW-0863">Zinc-finger</keyword>
<dbReference type="SUPFAM" id="SSF53098">
    <property type="entry name" value="Ribonuclease H-like"/>
    <property type="match status" value="1"/>
</dbReference>
<dbReference type="GO" id="GO:0017069">
    <property type="term" value="F:snRNA binding"/>
    <property type="evidence" value="ECO:0007669"/>
    <property type="project" value="TreeGrafter"/>
</dbReference>
<reference evidence="4 5" key="1">
    <citation type="submission" date="2013-11" db="EMBL/GenBank/DDBJ databases">
        <title>Draft genome of the bovine lungworm Dictyocaulus viviparus.</title>
        <authorList>
            <person name="Mitreva M."/>
        </authorList>
    </citation>
    <scope>NUCLEOTIDE SEQUENCE [LARGE SCALE GENOMIC DNA]</scope>
    <source>
        <strain evidence="4 5">HannoverDv2000</strain>
    </source>
</reference>
<organism evidence="4 5">
    <name type="scientific">Dictyocaulus viviparus</name>
    <name type="common">Bovine lungworm</name>
    <dbReference type="NCBI Taxonomy" id="29172"/>
    <lineage>
        <taxon>Eukaryota</taxon>
        <taxon>Metazoa</taxon>
        <taxon>Ecdysozoa</taxon>
        <taxon>Nematoda</taxon>
        <taxon>Chromadorea</taxon>
        <taxon>Rhabditida</taxon>
        <taxon>Rhabditina</taxon>
        <taxon>Rhabditomorpha</taxon>
        <taxon>Strongyloidea</taxon>
        <taxon>Metastrongylidae</taxon>
        <taxon>Dictyocaulus</taxon>
    </lineage>
</organism>
<dbReference type="Proteomes" id="UP000053766">
    <property type="component" value="Unassembled WGS sequence"/>
</dbReference>
<gene>
    <name evidence="4" type="ORF">DICVIV_13185</name>
</gene>
<dbReference type="InterPro" id="IPR012337">
    <property type="entry name" value="RNaseH-like_sf"/>
</dbReference>
<dbReference type="PANTHER" id="PTHR15092">
    <property type="entry name" value="POLY A -SPECIFIC RIBONUCLEASE/TARGET OF EGR1, MEMBER 1"/>
    <property type="match status" value="1"/>
</dbReference>
<evidence type="ECO:0000313" key="5">
    <source>
        <dbReference type="Proteomes" id="UP000053766"/>
    </source>
</evidence>
<keyword evidence="5" id="KW-1185">Reference proteome</keyword>
<dbReference type="PANTHER" id="PTHR15092:SF37">
    <property type="entry name" value="TARGET OF EGR1 PROTEIN 1"/>
    <property type="match status" value="1"/>
</dbReference>
<keyword evidence="2" id="KW-0862">Zinc</keyword>
<evidence type="ECO:0000256" key="2">
    <source>
        <dbReference type="PROSITE-ProRule" id="PRU00723"/>
    </source>
</evidence>
<name>A0A0D8XAQ9_DICVI</name>
<dbReference type="Pfam" id="PF04857">
    <property type="entry name" value="CAF1"/>
    <property type="match status" value="2"/>
</dbReference>
<evidence type="ECO:0000259" key="3">
    <source>
        <dbReference type="PROSITE" id="PS50103"/>
    </source>
</evidence>
<feature type="domain" description="C3H1-type" evidence="3">
    <location>
        <begin position="252"/>
        <end position="282"/>
    </location>
</feature>
<proteinExistence type="inferred from homology"/>